<dbReference type="SUPFAM" id="SSF48403">
    <property type="entry name" value="Ankyrin repeat"/>
    <property type="match status" value="1"/>
</dbReference>
<evidence type="ECO:0000313" key="4">
    <source>
        <dbReference type="Proteomes" id="UP000184501"/>
    </source>
</evidence>
<evidence type="ECO:0000256" key="1">
    <source>
        <dbReference type="PROSITE-ProRule" id="PRU00023"/>
    </source>
</evidence>
<organism evidence="3 4">
    <name type="scientific">Streptoalloteichus hindustanus</name>
    <dbReference type="NCBI Taxonomy" id="2017"/>
    <lineage>
        <taxon>Bacteria</taxon>
        <taxon>Bacillati</taxon>
        <taxon>Actinomycetota</taxon>
        <taxon>Actinomycetes</taxon>
        <taxon>Pseudonocardiales</taxon>
        <taxon>Pseudonocardiaceae</taxon>
        <taxon>Streptoalloteichus</taxon>
    </lineage>
</organism>
<accession>A0A1M4ZF10</accession>
<dbReference type="EMBL" id="FQVN01000002">
    <property type="protein sequence ID" value="SHF16600.1"/>
    <property type="molecule type" value="Genomic_DNA"/>
</dbReference>
<evidence type="ECO:0000256" key="2">
    <source>
        <dbReference type="SAM" id="MobiDB-lite"/>
    </source>
</evidence>
<dbReference type="PROSITE" id="PS50297">
    <property type="entry name" value="ANK_REP_REGION"/>
    <property type="match status" value="1"/>
</dbReference>
<feature type="region of interest" description="Disordered" evidence="2">
    <location>
        <begin position="20"/>
        <end position="41"/>
    </location>
</feature>
<keyword evidence="4" id="KW-1185">Reference proteome</keyword>
<reference evidence="3 4" key="1">
    <citation type="submission" date="2016-11" db="EMBL/GenBank/DDBJ databases">
        <authorList>
            <person name="Jaros S."/>
            <person name="Januszkiewicz K."/>
            <person name="Wedrychowicz H."/>
        </authorList>
    </citation>
    <scope>NUCLEOTIDE SEQUENCE [LARGE SCALE GENOMIC DNA]</scope>
    <source>
        <strain evidence="3 4">DSM 44523</strain>
    </source>
</reference>
<dbReference type="Proteomes" id="UP000184501">
    <property type="component" value="Unassembled WGS sequence"/>
</dbReference>
<dbReference type="SMART" id="SM00248">
    <property type="entry name" value="ANK"/>
    <property type="match status" value="2"/>
</dbReference>
<name>A0A1M4ZF10_STRHI</name>
<dbReference type="AlphaFoldDB" id="A0A1M4ZF10"/>
<gene>
    <name evidence="3" type="ORF">SAMN05444320_102715</name>
</gene>
<dbReference type="Gene3D" id="1.25.40.20">
    <property type="entry name" value="Ankyrin repeat-containing domain"/>
    <property type="match status" value="1"/>
</dbReference>
<dbReference type="PROSITE" id="PS50088">
    <property type="entry name" value="ANK_REPEAT"/>
    <property type="match status" value="1"/>
</dbReference>
<proteinExistence type="predicted"/>
<dbReference type="Pfam" id="PF13857">
    <property type="entry name" value="Ank_5"/>
    <property type="match status" value="1"/>
</dbReference>
<dbReference type="STRING" id="2017.SAMN05444320_102715"/>
<feature type="repeat" description="ANK" evidence="1">
    <location>
        <begin position="100"/>
        <end position="126"/>
    </location>
</feature>
<dbReference type="InterPro" id="IPR002110">
    <property type="entry name" value="Ankyrin_rpt"/>
</dbReference>
<sequence>MDFEGCWLAEARGATPLIDGRTISSGSCGADGRGRRKERDPGMRQVEWEGVTDRSDFLPGHVSQIDRLANAARNARWAEVLDLLAKTPNAVNRPRIGGTSGYTVLHHAAWNGAPPDVVRRLLDLGAWRRLRSTRGQLPVDLAARRGHAHLIDLLRPAPAHPVADDVLAALEQRLHQLVTSRMAEFRITRVLRLPQVAPLTELVEPVMWFPVPGMYGGFAIELQGPELQVKSWCRVLGGSARTHRITARDMMMVESGWDI</sequence>
<dbReference type="InterPro" id="IPR036770">
    <property type="entry name" value="Ankyrin_rpt-contain_sf"/>
</dbReference>
<protein>
    <submittedName>
        <fullName evidence="3">Ankyrin repeat-containing protein</fullName>
    </submittedName>
</protein>
<evidence type="ECO:0000313" key="3">
    <source>
        <dbReference type="EMBL" id="SHF16600.1"/>
    </source>
</evidence>
<keyword evidence="1" id="KW-0040">ANK repeat</keyword>